<proteinExistence type="predicted"/>
<evidence type="ECO:0000313" key="2">
    <source>
        <dbReference type="WBParaSite" id="EEL_0000225701-mRNA-1"/>
    </source>
</evidence>
<accession>A0A0R3RL98</accession>
<dbReference type="WBParaSite" id="EEL_0000225701-mRNA-1">
    <property type="protein sequence ID" value="EEL_0000225701-mRNA-1"/>
    <property type="gene ID" value="EEL_0000225701"/>
</dbReference>
<evidence type="ECO:0000313" key="1">
    <source>
        <dbReference type="Proteomes" id="UP000050640"/>
    </source>
</evidence>
<name>A0A0R3RL98_9BILA</name>
<organism evidence="1 2">
    <name type="scientific">Elaeophora elaphi</name>
    <dbReference type="NCBI Taxonomy" id="1147741"/>
    <lineage>
        <taxon>Eukaryota</taxon>
        <taxon>Metazoa</taxon>
        <taxon>Ecdysozoa</taxon>
        <taxon>Nematoda</taxon>
        <taxon>Chromadorea</taxon>
        <taxon>Rhabditida</taxon>
        <taxon>Spirurina</taxon>
        <taxon>Spiruromorpha</taxon>
        <taxon>Filarioidea</taxon>
        <taxon>Onchocercidae</taxon>
        <taxon>Elaeophora</taxon>
    </lineage>
</organism>
<keyword evidence="1" id="KW-1185">Reference proteome</keyword>
<sequence length="138" mass="16847">MDGRKDEAANLLLTSWEGIILNTLMPEYMTGLTKEITRRKENWELNVNAKNDEYLREQFEDGELYVNIDNEQVMYDKPKRIIEWMLRREEIENICQMINNKNKIRQNDGNDKEIMERAATKIQQWWKKKLFWKNFEEL</sequence>
<dbReference type="Proteomes" id="UP000050640">
    <property type="component" value="Unplaced"/>
</dbReference>
<protein>
    <submittedName>
        <fullName evidence="2">Uncharacterized protein</fullName>
    </submittedName>
</protein>
<dbReference type="AlphaFoldDB" id="A0A0R3RL98"/>
<dbReference type="STRING" id="1147741.A0A0R3RL98"/>
<reference evidence="2" key="1">
    <citation type="submission" date="2017-02" db="UniProtKB">
        <authorList>
            <consortium name="WormBaseParasite"/>
        </authorList>
    </citation>
    <scope>IDENTIFICATION</scope>
</reference>